<organism evidence="6 7">
    <name type="scientific">Laribacter hongkongensis</name>
    <dbReference type="NCBI Taxonomy" id="168471"/>
    <lineage>
        <taxon>Bacteria</taxon>
        <taxon>Pseudomonadati</taxon>
        <taxon>Pseudomonadota</taxon>
        <taxon>Betaproteobacteria</taxon>
        <taxon>Neisseriales</taxon>
        <taxon>Aquaspirillaceae</taxon>
        <taxon>Laribacter</taxon>
    </lineage>
</organism>
<dbReference type="EMBL" id="CP022115">
    <property type="protein sequence ID" value="ASJ23589.1"/>
    <property type="molecule type" value="Genomic_DNA"/>
</dbReference>
<sequence>MTERHGGCLCGQVRYRLTADPVRTLLCWCRDCQRLAANGTVNALVPAGALVIEGDLREYGSVADSGHHAIRRFCPVCGTHLFGNSTAFAQFTLVRTGTLDDPSSVRPQANIWVRRAPDWAVLDEKLPQWDGQPVASRPA</sequence>
<accession>A0A248LGJ5</accession>
<evidence type="ECO:0000313" key="6">
    <source>
        <dbReference type="EMBL" id="ASJ23589.1"/>
    </source>
</evidence>
<dbReference type="Proteomes" id="UP000197424">
    <property type="component" value="Chromosome"/>
</dbReference>
<dbReference type="InterPro" id="IPR011057">
    <property type="entry name" value="Mss4-like_sf"/>
</dbReference>
<evidence type="ECO:0000256" key="1">
    <source>
        <dbReference type="ARBA" id="ARBA00005495"/>
    </source>
</evidence>
<dbReference type="PANTHER" id="PTHR33337">
    <property type="entry name" value="GFA DOMAIN-CONTAINING PROTEIN"/>
    <property type="match status" value="1"/>
</dbReference>
<reference evidence="7" key="1">
    <citation type="submission" date="2017-06" db="EMBL/GenBank/DDBJ databases">
        <title>Whole genome sequence of Laribacter hongkongensis LHGZ1.</title>
        <authorList>
            <person name="Chen D."/>
            <person name="Wu H."/>
            <person name="Chen J."/>
        </authorList>
    </citation>
    <scope>NUCLEOTIDE SEQUENCE [LARGE SCALE GENOMIC DNA]</scope>
    <source>
        <strain evidence="7">LHGZ1</strain>
    </source>
</reference>
<dbReference type="PROSITE" id="PS51891">
    <property type="entry name" value="CENP_V_GFA"/>
    <property type="match status" value="1"/>
</dbReference>
<dbReference type="Gene3D" id="3.90.1590.10">
    <property type="entry name" value="glutathione-dependent formaldehyde- activating enzyme (gfa)"/>
    <property type="match status" value="1"/>
</dbReference>
<keyword evidence="4" id="KW-0456">Lyase</keyword>
<dbReference type="PANTHER" id="PTHR33337:SF40">
    <property type="entry name" value="CENP-V_GFA DOMAIN-CONTAINING PROTEIN-RELATED"/>
    <property type="match status" value="1"/>
</dbReference>
<evidence type="ECO:0000256" key="4">
    <source>
        <dbReference type="ARBA" id="ARBA00023239"/>
    </source>
</evidence>
<dbReference type="OMA" id="FTELDIM"/>
<dbReference type="GO" id="GO:0016846">
    <property type="term" value="F:carbon-sulfur lyase activity"/>
    <property type="evidence" value="ECO:0007669"/>
    <property type="project" value="InterPro"/>
</dbReference>
<dbReference type="OrthoDB" id="327703at2"/>
<comment type="similarity">
    <text evidence="1">Belongs to the Gfa family.</text>
</comment>
<feature type="domain" description="CENP-V/GFA" evidence="5">
    <location>
        <begin position="4"/>
        <end position="130"/>
    </location>
</feature>
<dbReference type="AlphaFoldDB" id="A0A248LGJ5"/>
<evidence type="ECO:0000256" key="2">
    <source>
        <dbReference type="ARBA" id="ARBA00022723"/>
    </source>
</evidence>
<keyword evidence="3" id="KW-0862">Zinc</keyword>
<dbReference type="GO" id="GO:0046872">
    <property type="term" value="F:metal ion binding"/>
    <property type="evidence" value="ECO:0007669"/>
    <property type="project" value="UniProtKB-KW"/>
</dbReference>
<keyword evidence="2" id="KW-0479">Metal-binding</keyword>
<gene>
    <name evidence="6" type="ORF">LHGZ1_0758</name>
</gene>
<evidence type="ECO:0000259" key="5">
    <source>
        <dbReference type="PROSITE" id="PS51891"/>
    </source>
</evidence>
<name>A0A248LGJ5_9NEIS</name>
<dbReference type="RefSeq" id="WP_012696250.1">
    <property type="nucleotide sequence ID" value="NZ_CP022115.1"/>
</dbReference>
<proteinExistence type="inferred from homology"/>
<dbReference type="InterPro" id="IPR006913">
    <property type="entry name" value="CENP-V/GFA"/>
</dbReference>
<dbReference type="Pfam" id="PF04828">
    <property type="entry name" value="GFA"/>
    <property type="match status" value="1"/>
</dbReference>
<dbReference type="SUPFAM" id="SSF51316">
    <property type="entry name" value="Mss4-like"/>
    <property type="match status" value="1"/>
</dbReference>
<protein>
    <submittedName>
        <fullName evidence="6">Glutathione-dependent formaldehyde-activating, GFA</fullName>
    </submittedName>
</protein>
<evidence type="ECO:0000256" key="3">
    <source>
        <dbReference type="ARBA" id="ARBA00022833"/>
    </source>
</evidence>
<evidence type="ECO:0000313" key="7">
    <source>
        <dbReference type="Proteomes" id="UP000197424"/>
    </source>
</evidence>